<dbReference type="OrthoDB" id="7358796at2"/>
<dbReference type="RefSeq" id="WP_136858373.1">
    <property type="nucleotide sequence ID" value="NZ_SUNH01000064.1"/>
</dbReference>
<evidence type="ECO:0000313" key="1">
    <source>
        <dbReference type="EMBL" id="TJZ77251.1"/>
    </source>
</evidence>
<organism evidence="1 2">
    <name type="scientific">Paracoccus hibiscisoli</name>
    <dbReference type="NCBI Taxonomy" id="2023261"/>
    <lineage>
        <taxon>Bacteria</taxon>
        <taxon>Pseudomonadati</taxon>
        <taxon>Pseudomonadota</taxon>
        <taxon>Alphaproteobacteria</taxon>
        <taxon>Rhodobacterales</taxon>
        <taxon>Paracoccaceae</taxon>
        <taxon>Paracoccus</taxon>
    </lineage>
</organism>
<gene>
    <name evidence="1" type="ORF">FA740_19045</name>
</gene>
<keyword evidence="2" id="KW-1185">Reference proteome</keyword>
<dbReference type="AlphaFoldDB" id="A0A4U0Q7N1"/>
<accession>A0A4U0Q7N1</accession>
<protein>
    <recommendedName>
        <fullName evidence="3">DUF4258 domain-containing protein</fullName>
    </recommendedName>
</protein>
<comment type="caution">
    <text evidence="1">The sequence shown here is derived from an EMBL/GenBank/DDBJ whole genome shotgun (WGS) entry which is preliminary data.</text>
</comment>
<reference evidence="1 2" key="1">
    <citation type="submission" date="2019-04" db="EMBL/GenBank/DDBJ databases">
        <authorList>
            <person name="Li J."/>
        </authorList>
    </citation>
    <scope>NUCLEOTIDE SEQUENCE [LARGE SCALE GENOMIC DNA]</scope>
    <source>
        <strain evidence="1 2">CCTCC AB2016182</strain>
    </source>
</reference>
<dbReference type="EMBL" id="SUNH01000064">
    <property type="protein sequence ID" value="TJZ77251.1"/>
    <property type="molecule type" value="Genomic_DNA"/>
</dbReference>
<sequence length="88" mass="10179">MRLTRHAERRSTERRVPRDVIRLIQDFGTAYRSGGAEGLKLDRTAIDLASEGDHRLRADLRRYRGAYVIVSDEGTVITVARETRRHCR</sequence>
<dbReference type="Proteomes" id="UP000306223">
    <property type="component" value="Unassembled WGS sequence"/>
</dbReference>
<evidence type="ECO:0000313" key="2">
    <source>
        <dbReference type="Proteomes" id="UP000306223"/>
    </source>
</evidence>
<evidence type="ECO:0008006" key="3">
    <source>
        <dbReference type="Google" id="ProtNLM"/>
    </source>
</evidence>
<proteinExistence type="predicted"/>
<name>A0A4U0Q7N1_9RHOB</name>